<sequence length="129" mass="14741">MFRLFVTLLILAAAVDANTRLTRITADLGFKCKLPHLRVIDSVSFVGTTRYGTNKTLLRDTHDILFTGNPKRKTFKLLFIRNSLQSKIYVDVKHNCTPSGRLTTSRYSLVDLPIVEPHRTVRKTLILQK</sequence>
<accession>A0A9P1MY94</accession>
<proteinExistence type="predicted"/>
<dbReference type="Proteomes" id="UP001152747">
    <property type="component" value="Unassembled WGS sequence"/>
</dbReference>
<dbReference type="AlphaFoldDB" id="A0A9P1MY94"/>
<gene>
    <name evidence="2" type="ORF">CAMP_LOCUS3123</name>
</gene>
<evidence type="ECO:0000256" key="1">
    <source>
        <dbReference type="SAM" id="SignalP"/>
    </source>
</evidence>
<feature type="signal peptide" evidence="1">
    <location>
        <begin position="1"/>
        <end position="17"/>
    </location>
</feature>
<comment type="caution">
    <text evidence="2">The sequence shown here is derived from an EMBL/GenBank/DDBJ whole genome shotgun (WGS) entry which is preliminary data.</text>
</comment>
<keyword evidence="1" id="KW-0732">Signal</keyword>
<keyword evidence="3" id="KW-1185">Reference proteome</keyword>
<reference evidence="2" key="1">
    <citation type="submission" date="2022-11" db="EMBL/GenBank/DDBJ databases">
        <authorList>
            <person name="Kikuchi T."/>
        </authorList>
    </citation>
    <scope>NUCLEOTIDE SEQUENCE</scope>
    <source>
        <strain evidence="2">PS1010</strain>
    </source>
</reference>
<protein>
    <submittedName>
        <fullName evidence="2">Uncharacterized protein</fullName>
    </submittedName>
</protein>
<evidence type="ECO:0000313" key="3">
    <source>
        <dbReference type="Proteomes" id="UP001152747"/>
    </source>
</evidence>
<feature type="chain" id="PRO_5040132677" evidence="1">
    <location>
        <begin position="18"/>
        <end position="129"/>
    </location>
</feature>
<name>A0A9P1MY94_9PELO</name>
<evidence type="ECO:0000313" key="2">
    <source>
        <dbReference type="EMBL" id="CAI5440486.1"/>
    </source>
</evidence>
<dbReference type="EMBL" id="CANHGI010000001">
    <property type="protein sequence ID" value="CAI5440486.1"/>
    <property type="molecule type" value="Genomic_DNA"/>
</dbReference>
<organism evidence="2 3">
    <name type="scientific">Caenorhabditis angaria</name>
    <dbReference type="NCBI Taxonomy" id="860376"/>
    <lineage>
        <taxon>Eukaryota</taxon>
        <taxon>Metazoa</taxon>
        <taxon>Ecdysozoa</taxon>
        <taxon>Nematoda</taxon>
        <taxon>Chromadorea</taxon>
        <taxon>Rhabditida</taxon>
        <taxon>Rhabditina</taxon>
        <taxon>Rhabditomorpha</taxon>
        <taxon>Rhabditoidea</taxon>
        <taxon>Rhabditidae</taxon>
        <taxon>Peloderinae</taxon>
        <taxon>Caenorhabditis</taxon>
    </lineage>
</organism>